<dbReference type="InterPro" id="IPR008271">
    <property type="entry name" value="Ser/Thr_kinase_AS"/>
</dbReference>
<feature type="compositionally biased region" description="Basic and acidic residues" evidence="1">
    <location>
        <begin position="400"/>
        <end position="413"/>
    </location>
</feature>
<dbReference type="EMBL" id="PGGS01000184">
    <property type="protein sequence ID" value="PNH07373.1"/>
    <property type="molecule type" value="Genomic_DNA"/>
</dbReference>
<dbReference type="PROSITE" id="PS00108">
    <property type="entry name" value="PROTEIN_KINASE_ST"/>
    <property type="match status" value="1"/>
</dbReference>
<dbReference type="Gene3D" id="1.10.510.10">
    <property type="entry name" value="Transferase(Phosphotransferase) domain 1"/>
    <property type="match status" value="1"/>
</dbReference>
<feature type="region of interest" description="Disordered" evidence="1">
    <location>
        <begin position="53"/>
        <end position="117"/>
    </location>
</feature>
<comment type="caution">
    <text evidence="3">The sequence shown here is derived from an EMBL/GenBank/DDBJ whole genome shotgun (WGS) entry which is preliminary data.</text>
</comment>
<dbReference type="InterPro" id="IPR051681">
    <property type="entry name" value="Ser/Thr_Kinases-Pseudokinases"/>
</dbReference>
<reference evidence="3 4" key="1">
    <citation type="journal article" date="2017" name="Mol. Biol. Evol.">
        <title>The 4-celled Tetrabaena socialis nuclear genome reveals the essential components for genetic control of cell number at the origin of multicellularity in the volvocine lineage.</title>
        <authorList>
            <person name="Featherston J."/>
            <person name="Arakaki Y."/>
            <person name="Hanschen E.R."/>
            <person name="Ferris P.J."/>
            <person name="Michod R.E."/>
            <person name="Olson B.J.S.C."/>
            <person name="Nozaki H."/>
            <person name="Durand P.M."/>
        </authorList>
    </citation>
    <scope>NUCLEOTIDE SEQUENCE [LARGE SCALE GENOMIC DNA]</scope>
    <source>
        <strain evidence="3 4">NIES-571</strain>
    </source>
</reference>
<accession>A0A2J8A4E1</accession>
<dbReference type="SMART" id="SM00220">
    <property type="entry name" value="S_TKc"/>
    <property type="match status" value="1"/>
</dbReference>
<dbReference type="PROSITE" id="PS50011">
    <property type="entry name" value="PROTEIN_KINASE_DOM"/>
    <property type="match status" value="1"/>
</dbReference>
<dbReference type="AlphaFoldDB" id="A0A2J8A4E1"/>
<gene>
    <name evidence="3" type="ORF">TSOC_006249</name>
</gene>
<sequence length="712" mass="74245">MEWGLVLWPLASSKLLRDQSAEFEALTVAAPGSCTVIEGVAASYGDSAFLSASSTTPALKTPTRPSSSTARSEGFLQTPASQQPILPQFLRESRGTEGSRMGGGGGGAGGGGGSGGSGGDGGGVAAGCLACSATGSTGRCSCNEALNLTLDTPPNHLNHINHLNHMELSVNDYAPAGPAEGRSLTGGGIASLLSTRFSIGLGMAAGQPGSGAAYRGTGGGVMSRSTSVIHLDDLDPVHDTMRAQMPLIVATMQSSITNARVGAAVAAAAAAAAATNSPRSAHPSSTYGQPLQARPGEGASDRSDLAQLELHSQLGQGGCAIVFKGSLGTLVCAVKLMEMPDVDGDGPTRRGGDAQPCPDDSSADKPEGCAAAGGRALPPHHQQQQQAQPRTPQEAEQERDEVQKKGDQKQEDQLAARRAMLRNAMELAAMTSLSHPNITQARGVFNTFSNVTLERRQLADGTSRFFLRPIREADNQPDSPPPCVAIVCEYCDLGCLGAAIQKKNFPRTLSMYGSPKGGGGGGRVHQQQRGLDYKGIYMTLLDIAMALRHLHSHNLIHRDLKPANILLKGNPADARGFTAKLADFGFVTLVNQPGDEASGGEPYTVVDDMCGTVTHMAPEALSKCSRLDAGSDVYSFGIMMWELTAGSTRPFADARGADIPRLVQRGVRPTFDDSVPPAYRLLASRCWAAEPSKRPRTSELVSAVSKQLSRLG</sequence>
<dbReference type="InterPro" id="IPR001245">
    <property type="entry name" value="Ser-Thr/Tyr_kinase_cat_dom"/>
</dbReference>
<feature type="compositionally biased region" description="Low complexity" evidence="1">
    <location>
        <begin position="61"/>
        <end position="72"/>
    </location>
</feature>
<feature type="compositionally biased region" description="Low complexity" evidence="1">
    <location>
        <begin position="379"/>
        <end position="394"/>
    </location>
</feature>
<name>A0A2J8A4E1_9CHLO</name>
<dbReference type="Proteomes" id="UP000236333">
    <property type="component" value="Unassembled WGS sequence"/>
</dbReference>
<evidence type="ECO:0000313" key="4">
    <source>
        <dbReference type="Proteomes" id="UP000236333"/>
    </source>
</evidence>
<feature type="compositionally biased region" description="Polar residues" evidence="1">
    <location>
        <begin position="275"/>
        <end position="289"/>
    </location>
</feature>
<feature type="region of interest" description="Disordered" evidence="1">
    <location>
        <begin position="275"/>
        <end position="301"/>
    </location>
</feature>
<dbReference type="SUPFAM" id="SSF56112">
    <property type="entry name" value="Protein kinase-like (PK-like)"/>
    <property type="match status" value="1"/>
</dbReference>
<keyword evidence="3" id="KW-0418">Kinase</keyword>
<dbReference type="PANTHER" id="PTHR44329:SF214">
    <property type="entry name" value="PROTEIN KINASE DOMAIN-CONTAINING PROTEIN"/>
    <property type="match status" value="1"/>
</dbReference>
<feature type="domain" description="Protein kinase" evidence="2">
    <location>
        <begin position="308"/>
        <end position="708"/>
    </location>
</feature>
<dbReference type="InterPro" id="IPR000719">
    <property type="entry name" value="Prot_kinase_dom"/>
</dbReference>
<organism evidence="3 4">
    <name type="scientific">Tetrabaena socialis</name>
    <dbReference type="NCBI Taxonomy" id="47790"/>
    <lineage>
        <taxon>Eukaryota</taxon>
        <taxon>Viridiplantae</taxon>
        <taxon>Chlorophyta</taxon>
        <taxon>core chlorophytes</taxon>
        <taxon>Chlorophyceae</taxon>
        <taxon>CS clade</taxon>
        <taxon>Chlamydomonadales</taxon>
        <taxon>Tetrabaenaceae</taxon>
        <taxon>Tetrabaena</taxon>
    </lineage>
</organism>
<proteinExistence type="predicted"/>
<dbReference type="InterPro" id="IPR011009">
    <property type="entry name" value="Kinase-like_dom_sf"/>
</dbReference>
<keyword evidence="3" id="KW-0808">Transferase</keyword>
<feature type="region of interest" description="Disordered" evidence="1">
    <location>
        <begin position="341"/>
        <end position="413"/>
    </location>
</feature>
<protein>
    <submittedName>
        <fullName evidence="3">Putative LIM domain-containing serine/threonine-protein kinase</fullName>
    </submittedName>
</protein>
<feature type="compositionally biased region" description="Gly residues" evidence="1">
    <location>
        <begin position="100"/>
        <end position="117"/>
    </location>
</feature>
<evidence type="ECO:0000259" key="2">
    <source>
        <dbReference type="PROSITE" id="PS50011"/>
    </source>
</evidence>
<keyword evidence="4" id="KW-1185">Reference proteome</keyword>
<dbReference type="Pfam" id="PF07714">
    <property type="entry name" value="PK_Tyr_Ser-Thr"/>
    <property type="match status" value="1"/>
</dbReference>
<dbReference type="PANTHER" id="PTHR44329">
    <property type="entry name" value="SERINE/THREONINE-PROTEIN KINASE TNNI3K-RELATED"/>
    <property type="match status" value="1"/>
</dbReference>
<evidence type="ECO:0000313" key="3">
    <source>
        <dbReference type="EMBL" id="PNH07373.1"/>
    </source>
</evidence>
<dbReference type="GO" id="GO:0005524">
    <property type="term" value="F:ATP binding"/>
    <property type="evidence" value="ECO:0007669"/>
    <property type="project" value="InterPro"/>
</dbReference>
<dbReference type="OrthoDB" id="548754at2759"/>
<evidence type="ECO:0000256" key="1">
    <source>
        <dbReference type="SAM" id="MobiDB-lite"/>
    </source>
</evidence>
<dbReference type="GO" id="GO:0004674">
    <property type="term" value="F:protein serine/threonine kinase activity"/>
    <property type="evidence" value="ECO:0007669"/>
    <property type="project" value="TreeGrafter"/>
</dbReference>